<dbReference type="Gene3D" id="3.30.70.330">
    <property type="match status" value="2"/>
</dbReference>
<organism evidence="5 6">
    <name type="scientific">Steinernema hermaphroditum</name>
    <dbReference type="NCBI Taxonomy" id="289476"/>
    <lineage>
        <taxon>Eukaryota</taxon>
        <taxon>Metazoa</taxon>
        <taxon>Ecdysozoa</taxon>
        <taxon>Nematoda</taxon>
        <taxon>Chromadorea</taxon>
        <taxon>Rhabditida</taxon>
        <taxon>Tylenchina</taxon>
        <taxon>Panagrolaimomorpha</taxon>
        <taxon>Strongyloidoidea</taxon>
        <taxon>Steinernematidae</taxon>
        <taxon>Steinernema</taxon>
    </lineage>
</organism>
<dbReference type="GO" id="GO:0003729">
    <property type="term" value="F:mRNA binding"/>
    <property type="evidence" value="ECO:0007669"/>
    <property type="project" value="TreeGrafter"/>
</dbReference>
<evidence type="ECO:0000256" key="3">
    <source>
        <dbReference type="PROSITE-ProRule" id="PRU00176"/>
    </source>
</evidence>
<dbReference type="AlphaFoldDB" id="A0AA39LHH4"/>
<evidence type="ECO:0000313" key="6">
    <source>
        <dbReference type="Proteomes" id="UP001175271"/>
    </source>
</evidence>
<accession>A0AA39LHH4</accession>
<dbReference type="SUPFAM" id="SSF54928">
    <property type="entry name" value="RNA-binding domain, RBD"/>
    <property type="match status" value="2"/>
</dbReference>
<name>A0AA39LHH4_9BILA</name>
<keyword evidence="6" id="KW-1185">Reference proteome</keyword>
<evidence type="ECO:0000256" key="1">
    <source>
        <dbReference type="ARBA" id="ARBA00022737"/>
    </source>
</evidence>
<protein>
    <recommendedName>
        <fullName evidence="4">RRM domain-containing protein</fullName>
    </recommendedName>
</protein>
<feature type="domain" description="RRM" evidence="4">
    <location>
        <begin position="118"/>
        <end position="201"/>
    </location>
</feature>
<comment type="caution">
    <text evidence="5">The sequence shown here is derived from an EMBL/GenBank/DDBJ whole genome shotgun (WGS) entry which is preliminary data.</text>
</comment>
<dbReference type="GO" id="GO:0006417">
    <property type="term" value="P:regulation of translation"/>
    <property type="evidence" value="ECO:0007669"/>
    <property type="project" value="TreeGrafter"/>
</dbReference>
<dbReference type="PROSITE" id="PS50102">
    <property type="entry name" value="RRM"/>
    <property type="match status" value="2"/>
</dbReference>
<keyword evidence="1" id="KW-0677">Repeat</keyword>
<dbReference type="InterPro" id="IPR000504">
    <property type="entry name" value="RRM_dom"/>
</dbReference>
<dbReference type="PANTHER" id="PTHR48032:SF6">
    <property type="entry name" value="RNA-BINDING (RRM_RBD_RNP MOTIFS) FAMILY PROTEIN"/>
    <property type="match status" value="1"/>
</dbReference>
<feature type="domain" description="RRM" evidence="4">
    <location>
        <begin position="219"/>
        <end position="293"/>
    </location>
</feature>
<proteinExistence type="predicted"/>
<dbReference type="FunFam" id="3.30.70.330:FF:000040">
    <property type="entry name" value="Heterogeneous nuclear ribonucleoprotein A2/B1"/>
    <property type="match status" value="1"/>
</dbReference>
<evidence type="ECO:0000259" key="4">
    <source>
        <dbReference type="PROSITE" id="PS50102"/>
    </source>
</evidence>
<dbReference type="SMART" id="SM00360">
    <property type="entry name" value="RRM"/>
    <property type="match status" value="2"/>
</dbReference>
<dbReference type="PANTHER" id="PTHR48032">
    <property type="entry name" value="RNA-BINDING PROTEIN MUSASHI HOMOLOG RBP6"/>
    <property type="match status" value="1"/>
</dbReference>
<sequence>MVNVSTSHYKHLIVAIKVAMKSLPLSDRPTFLSLLLPRKCTRQCLFTRRNTKSPWHSILTPLHIGGVYVPQTMYVSMRQGHSGFPCYNVPQSGFLPGMGGSSVMGGQSSYGDGPAQLRKLFIGGLNHETTDDQLRAYYSQWGNVVDCIVIRDPQTKHSRGFGFVTFATMQMAENAMSDRPHTINGKVVDPKRAIPREQMTPFIANNPPHFLEGEPQLGCKVMISGIHWDYHTVDDLRFYFEKFGNVEQVEILGHPRGYGFVVFEEKNSADRCNSFGRVHTINGRRCDVRPASQSDLLGNSRDSRTTGDARQLTEADYPRFEQGLLL</sequence>
<dbReference type="InterPro" id="IPR012677">
    <property type="entry name" value="Nucleotide-bd_a/b_plait_sf"/>
</dbReference>
<evidence type="ECO:0000256" key="2">
    <source>
        <dbReference type="ARBA" id="ARBA00022884"/>
    </source>
</evidence>
<evidence type="ECO:0000313" key="5">
    <source>
        <dbReference type="EMBL" id="KAK0397413.1"/>
    </source>
</evidence>
<dbReference type="Proteomes" id="UP001175271">
    <property type="component" value="Unassembled WGS sequence"/>
</dbReference>
<reference evidence="5" key="1">
    <citation type="submission" date="2023-06" db="EMBL/GenBank/DDBJ databases">
        <title>Genomic analysis of the entomopathogenic nematode Steinernema hermaphroditum.</title>
        <authorList>
            <person name="Schwarz E.M."/>
            <person name="Heppert J.K."/>
            <person name="Baniya A."/>
            <person name="Schwartz H.T."/>
            <person name="Tan C.-H."/>
            <person name="Antoshechkin I."/>
            <person name="Sternberg P.W."/>
            <person name="Goodrich-Blair H."/>
            <person name="Dillman A.R."/>
        </authorList>
    </citation>
    <scope>NUCLEOTIDE SEQUENCE</scope>
    <source>
        <strain evidence="5">PS9179</strain>
        <tissue evidence="5">Whole animal</tissue>
    </source>
</reference>
<gene>
    <name evidence="5" type="ORF">QR680_002116</name>
</gene>
<dbReference type="InterPro" id="IPR035979">
    <property type="entry name" value="RBD_domain_sf"/>
</dbReference>
<dbReference type="GO" id="GO:0098687">
    <property type="term" value="C:chromosomal region"/>
    <property type="evidence" value="ECO:0007669"/>
    <property type="project" value="UniProtKB-ARBA"/>
</dbReference>
<keyword evidence="2 3" id="KW-0694">RNA-binding</keyword>
<dbReference type="EMBL" id="JAUCMV010000005">
    <property type="protein sequence ID" value="KAK0397413.1"/>
    <property type="molecule type" value="Genomic_DNA"/>
</dbReference>
<dbReference type="Pfam" id="PF00076">
    <property type="entry name" value="RRM_1"/>
    <property type="match status" value="2"/>
</dbReference>